<dbReference type="InterPro" id="IPR048429">
    <property type="entry name" value="MCC_alpha_BT"/>
</dbReference>
<dbReference type="PROSITE" id="PS50979">
    <property type="entry name" value="BC"/>
    <property type="match status" value="1"/>
</dbReference>
<dbReference type="Pfam" id="PF21139">
    <property type="entry name" value="BT_MCC_alpha"/>
    <property type="match status" value="1"/>
</dbReference>
<dbReference type="InterPro" id="IPR005482">
    <property type="entry name" value="Biotin_COase_C"/>
</dbReference>
<dbReference type="GO" id="GO:0046872">
    <property type="term" value="F:metal ion binding"/>
    <property type="evidence" value="ECO:0007669"/>
    <property type="project" value="InterPro"/>
</dbReference>
<dbReference type="Pfam" id="PF00289">
    <property type="entry name" value="Biotin_carb_N"/>
    <property type="match status" value="1"/>
</dbReference>
<comment type="catalytic activity">
    <reaction evidence="8">
        <text>N(6)-biotinyl-L-lysyl-[protein] + hydrogencarbonate + ATP = N(6)-carboxybiotinyl-L-lysyl-[protein] + ADP + phosphate + H(+)</text>
        <dbReference type="Rhea" id="RHEA:13501"/>
        <dbReference type="Rhea" id="RHEA-COMP:10505"/>
        <dbReference type="Rhea" id="RHEA-COMP:10506"/>
        <dbReference type="ChEBI" id="CHEBI:15378"/>
        <dbReference type="ChEBI" id="CHEBI:17544"/>
        <dbReference type="ChEBI" id="CHEBI:30616"/>
        <dbReference type="ChEBI" id="CHEBI:43474"/>
        <dbReference type="ChEBI" id="CHEBI:83144"/>
        <dbReference type="ChEBI" id="CHEBI:83145"/>
        <dbReference type="ChEBI" id="CHEBI:456216"/>
        <dbReference type="EC" id="6.3.4.14"/>
    </reaction>
    <physiologicalReaction direction="left-to-right" evidence="8">
        <dbReference type="Rhea" id="RHEA:13502"/>
    </physiologicalReaction>
</comment>
<dbReference type="PROSITE" id="PS00866">
    <property type="entry name" value="CPSASE_1"/>
    <property type="match status" value="1"/>
</dbReference>
<comment type="pathway">
    <text evidence="7">Amino-acid degradation; L-leucine degradation.</text>
</comment>
<dbReference type="PROSITE" id="PS00188">
    <property type="entry name" value="BIOTIN"/>
    <property type="match status" value="1"/>
</dbReference>
<evidence type="ECO:0000259" key="12">
    <source>
        <dbReference type="PROSITE" id="PS50979"/>
    </source>
</evidence>
<comment type="cofactor">
    <cofactor evidence="1">
        <name>biotin</name>
        <dbReference type="ChEBI" id="CHEBI:57586"/>
    </cofactor>
</comment>
<dbReference type="SUPFAM" id="SSF51230">
    <property type="entry name" value="Single hybrid motif"/>
    <property type="match status" value="1"/>
</dbReference>
<dbReference type="InterPro" id="IPR050856">
    <property type="entry name" value="Biotin_carboxylase_complex"/>
</dbReference>
<keyword evidence="3" id="KW-0436">Ligase</keyword>
<dbReference type="InterPro" id="IPR000089">
    <property type="entry name" value="Biotin_lipoyl"/>
</dbReference>
<dbReference type="InterPro" id="IPR011053">
    <property type="entry name" value="Single_hybrid_motif"/>
</dbReference>
<dbReference type="PROSITE" id="PS00867">
    <property type="entry name" value="CPSASE_2"/>
    <property type="match status" value="1"/>
</dbReference>
<keyword evidence="14" id="KW-1185">Reference proteome</keyword>
<evidence type="ECO:0000256" key="4">
    <source>
        <dbReference type="ARBA" id="ARBA00022741"/>
    </source>
</evidence>
<dbReference type="PROSITE" id="PS50975">
    <property type="entry name" value="ATP_GRASP"/>
    <property type="match status" value="1"/>
</dbReference>
<dbReference type="InterPro" id="IPR011054">
    <property type="entry name" value="Rudment_hybrid_motif"/>
</dbReference>
<sequence length="673" mass="71012">MIDTVLVANRGEIACRVIRTLKQQGVTSVAVYSDADADAPHVRDADIAIHIGASPARESYLVIDKIIDAAKRSGAQAIHPGYGFLSENAEFAQACADHGIVFIGPPAAAIEAMGDKISARAAVEARNVPTVPGISRPGLTDEEILAAAPGIGFPVLIKPSAGGGGKGMHRVDRIEELAEALTTARREAAGAFGDDTLFLEHFVDTPRHIEVQVMADSHGNVIHLGERECSLQRRHQKVIEEAPSPLLDADTRAAIGQAACDAARSVGYVGAGTVEFIVPSKQPDKFYFMEMNTRLQVEHPVTEQVTGQDLVALQLAVARGEELPVSQNDIQLTGHAIEARIYAEDPAQGFLPTGGRVVKVTEPSGAGVRVDSGIADGSDISSLYDPMLMKVIVHGADRAEALARLDKALADTTVAGITVNTDFCRYLMKVPEVVAGDLDTGLLDRVTDGYQPTTITDDALVAAAMMWLAQRWPSGPVSAWATPDAWRAGRTAAQQIRFAHGAENTLVTIVGSPTGAEVTVHDHIAGNTTDTDDRQPATVSATIHPVGQLWRVTINGVSAQWSVKEMAPDFGHLVLAGPSGTYELRRTEVVRSAGDDASDGDTNLTSPMPGTVIAHSVAEGAPVQAGDAVLVVEAMKMEHTLKAAVDGTVTFHAQPGEQVPAGKLLATVNPEKD</sequence>
<dbReference type="FunFam" id="3.30.470.20:FF:000028">
    <property type="entry name" value="Methylcrotonoyl-CoA carboxylase subunit alpha, mitochondrial"/>
    <property type="match status" value="1"/>
</dbReference>
<name>A0A7G5FGR6_9CORY</name>
<feature type="domain" description="Biotin carboxylation" evidence="12">
    <location>
        <begin position="1"/>
        <end position="448"/>
    </location>
</feature>
<evidence type="ECO:0000259" key="11">
    <source>
        <dbReference type="PROSITE" id="PS50975"/>
    </source>
</evidence>
<dbReference type="InterPro" id="IPR011764">
    <property type="entry name" value="Biotin_carboxylation_dom"/>
</dbReference>
<evidence type="ECO:0000256" key="2">
    <source>
        <dbReference type="ARBA" id="ARBA00013263"/>
    </source>
</evidence>
<dbReference type="FunFam" id="3.40.50.20:FF:000010">
    <property type="entry name" value="Propionyl-CoA carboxylase subunit alpha"/>
    <property type="match status" value="1"/>
</dbReference>
<keyword evidence="4 9" id="KW-0547">Nucleotide-binding</keyword>
<dbReference type="SMART" id="SM00878">
    <property type="entry name" value="Biotin_carb_C"/>
    <property type="match status" value="1"/>
</dbReference>
<dbReference type="SUPFAM" id="SSF52440">
    <property type="entry name" value="PreATP-grasp domain"/>
    <property type="match status" value="1"/>
</dbReference>
<evidence type="ECO:0000256" key="6">
    <source>
        <dbReference type="ARBA" id="ARBA00023267"/>
    </source>
</evidence>
<keyword evidence="6" id="KW-0092">Biotin</keyword>
<dbReference type="SUPFAM" id="SSF56059">
    <property type="entry name" value="Glutathione synthetase ATP-binding domain-like"/>
    <property type="match status" value="1"/>
</dbReference>
<dbReference type="PANTHER" id="PTHR18866">
    <property type="entry name" value="CARBOXYLASE:PYRUVATE/ACETYL-COA/PROPIONYL-COA CARBOXYLASE"/>
    <property type="match status" value="1"/>
</dbReference>
<dbReference type="InterPro" id="IPR005479">
    <property type="entry name" value="CPAse_ATP-bd"/>
</dbReference>
<dbReference type="Gene3D" id="2.40.50.100">
    <property type="match status" value="1"/>
</dbReference>
<dbReference type="Pfam" id="PF02785">
    <property type="entry name" value="Biotin_carb_C"/>
    <property type="match status" value="1"/>
</dbReference>
<dbReference type="Pfam" id="PF02786">
    <property type="entry name" value="CPSase_L_D2"/>
    <property type="match status" value="1"/>
</dbReference>
<evidence type="ECO:0000259" key="10">
    <source>
        <dbReference type="PROSITE" id="PS50968"/>
    </source>
</evidence>
<dbReference type="Gene3D" id="3.30.470.20">
    <property type="entry name" value="ATP-grasp fold, B domain"/>
    <property type="match status" value="1"/>
</dbReference>
<evidence type="ECO:0000256" key="7">
    <source>
        <dbReference type="ARBA" id="ARBA00046317"/>
    </source>
</evidence>
<evidence type="ECO:0000256" key="8">
    <source>
        <dbReference type="ARBA" id="ARBA00048501"/>
    </source>
</evidence>
<proteinExistence type="predicted"/>
<dbReference type="InterPro" id="IPR011761">
    <property type="entry name" value="ATP-grasp"/>
</dbReference>
<dbReference type="Proteomes" id="UP000515570">
    <property type="component" value="Chromosome"/>
</dbReference>
<dbReference type="InterPro" id="IPR005481">
    <property type="entry name" value="BC-like_N"/>
</dbReference>
<dbReference type="PROSITE" id="PS50968">
    <property type="entry name" value="BIOTINYL_LIPOYL"/>
    <property type="match status" value="1"/>
</dbReference>
<gene>
    <name evidence="13" type="ORF">HW450_03475</name>
</gene>
<keyword evidence="5 9" id="KW-0067">ATP-binding</keyword>
<dbReference type="EC" id="6.3.4.14" evidence="2"/>
<dbReference type="Gene3D" id="3.30.700.40">
    <property type="match status" value="1"/>
</dbReference>
<dbReference type="InterPro" id="IPR001882">
    <property type="entry name" value="Biotin_BS"/>
</dbReference>
<feature type="domain" description="ATP-grasp" evidence="11">
    <location>
        <begin position="120"/>
        <end position="319"/>
    </location>
</feature>
<evidence type="ECO:0000256" key="3">
    <source>
        <dbReference type="ARBA" id="ARBA00022598"/>
    </source>
</evidence>
<dbReference type="RefSeq" id="WP_182386624.1">
    <property type="nucleotide sequence ID" value="NZ_CP059833.1"/>
</dbReference>
<dbReference type="GO" id="GO:0005524">
    <property type="term" value="F:ATP binding"/>
    <property type="evidence" value="ECO:0007669"/>
    <property type="project" value="UniProtKB-UniRule"/>
</dbReference>
<reference evidence="13 14" key="1">
    <citation type="submission" date="2020-07" db="EMBL/GenBank/DDBJ databases">
        <title>non toxigenic Corynebacterium sp. nov from a clinical source.</title>
        <authorList>
            <person name="Bernier A.-M."/>
            <person name="Bernard K."/>
        </authorList>
    </citation>
    <scope>NUCLEOTIDE SEQUENCE [LARGE SCALE GENOMIC DNA]</scope>
    <source>
        <strain evidence="14">NML 93-0612</strain>
    </source>
</reference>
<protein>
    <recommendedName>
        <fullName evidence="2">biotin carboxylase</fullName>
        <ecNumber evidence="2">6.3.4.14</ecNumber>
    </recommendedName>
</protein>
<dbReference type="AlphaFoldDB" id="A0A7G5FGR6"/>
<dbReference type="SUPFAM" id="SSF51246">
    <property type="entry name" value="Rudiment single hybrid motif"/>
    <property type="match status" value="1"/>
</dbReference>
<dbReference type="InterPro" id="IPR016185">
    <property type="entry name" value="PreATP-grasp_dom_sf"/>
</dbReference>
<evidence type="ECO:0000256" key="5">
    <source>
        <dbReference type="ARBA" id="ARBA00022840"/>
    </source>
</evidence>
<evidence type="ECO:0000313" key="14">
    <source>
        <dbReference type="Proteomes" id="UP000515570"/>
    </source>
</evidence>
<evidence type="ECO:0000313" key="13">
    <source>
        <dbReference type="EMBL" id="QMV85807.1"/>
    </source>
</evidence>
<evidence type="ECO:0000256" key="1">
    <source>
        <dbReference type="ARBA" id="ARBA00001953"/>
    </source>
</evidence>
<dbReference type="GO" id="GO:0004075">
    <property type="term" value="F:biotin carboxylase activity"/>
    <property type="evidence" value="ECO:0007669"/>
    <property type="project" value="UniProtKB-EC"/>
</dbReference>
<dbReference type="EMBL" id="CP059833">
    <property type="protein sequence ID" value="QMV85807.1"/>
    <property type="molecule type" value="Genomic_DNA"/>
</dbReference>
<accession>A0A7G5FGR6</accession>
<dbReference type="PANTHER" id="PTHR18866:SF33">
    <property type="entry name" value="METHYLCROTONOYL-COA CARBOXYLASE SUBUNIT ALPHA, MITOCHONDRIAL-RELATED"/>
    <property type="match status" value="1"/>
</dbReference>
<dbReference type="Pfam" id="PF00364">
    <property type="entry name" value="Biotin_lipoyl"/>
    <property type="match status" value="1"/>
</dbReference>
<dbReference type="CDD" id="cd06850">
    <property type="entry name" value="biotinyl_domain"/>
    <property type="match status" value="1"/>
</dbReference>
<organism evidence="13 14">
    <name type="scientific">Corynebacterium hindlerae</name>
    <dbReference type="NCBI Taxonomy" id="699041"/>
    <lineage>
        <taxon>Bacteria</taxon>
        <taxon>Bacillati</taxon>
        <taxon>Actinomycetota</taxon>
        <taxon>Actinomycetes</taxon>
        <taxon>Mycobacteriales</taxon>
        <taxon>Corynebacteriaceae</taxon>
        <taxon>Corynebacterium</taxon>
    </lineage>
</organism>
<evidence type="ECO:0000256" key="9">
    <source>
        <dbReference type="PROSITE-ProRule" id="PRU00409"/>
    </source>
</evidence>
<feature type="domain" description="Lipoyl-binding" evidence="10">
    <location>
        <begin position="596"/>
        <end position="669"/>
    </location>
</feature>